<sequence length="249" mass="28906">MNTADCRPGLAVITNVPTPYRMHLHHRIAQEIPELKLHSIFTRGCSDFTWNTDVPEEINAAHFGDPSDSTSRFAWRHPVRDLRRASRIIEYLAANNVRAVLFNIHCDPAMLKTFSFCHRHGIRTFVRSDSNIRNKKKRWDVIGWLRSHVLRRVLRRCDVAMPMGELGQRYFEKHGADPEQCIWVPYEPDYELFSSVDPAALAAFRAKHSLSEDRRYLLFSGRLVRVKRVDLLLDAFAEIAGQRPSWDVV</sequence>
<gene>
    <name evidence="1" type="ORF">S03H2_34584</name>
</gene>
<dbReference type="EMBL" id="BARU01021116">
    <property type="protein sequence ID" value="GAH56901.1"/>
    <property type="molecule type" value="Genomic_DNA"/>
</dbReference>
<dbReference type="SUPFAM" id="SSF53756">
    <property type="entry name" value="UDP-Glycosyltransferase/glycogen phosphorylase"/>
    <property type="match status" value="1"/>
</dbReference>
<dbReference type="Gene3D" id="3.40.50.2000">
    <property type="entry name" value="Glycogen Phosphorylase B"/>
    <property type="match status" value="2"/>
</dbReference>
<dbReference type="AlphaFoldDB" id="X1GG63"/>
<evidence type="ECO:0000313" key="1">
    <source>
        <dbReference type="EMBL" id="GAH56901.1"/>
    </source>
</evidence>
<reference evidence="1" key="1">
    <citation type="journal article" date="2014" name="Front. Microbiol.">
        <title>High frequency of phylogenetically diverse reductive dehalogenase-homologous genes in deep subseafloor sedimentary metagenomes.</title>
        <authorList>
            <person name="Kawai M."/>
            <person name="Futagami T."/>
            <person name="Toyoda A."/>
            <person name="Takaki Y."/>
            <person name="Nishi S."/>
            <person name="Hori S."/>
            <person name="Arai W."/>
            <person name="Tsubouchi T."/>
            <person name="Morono Y."/>
            <person name="Uchiyama I."/>
            <person name="Ito T."/>
            <person name="Fujiyama A."/>
            <person name="Inagaki F."/>
            <person name="Takami H."/>
        </authorList>
    </citation>
    <scope>NUCLEOTIDE SEQUENCE</scope>
    <source>
        <strain evidence="1">Expedition CK06-06</strain>
    </source>
</reference>
<accession>X1GG63</accession>
<evidence type="ECO:0008006" key="2">
    <source>
        <dbReference type="Google" id="ProtNLM"/>
    </source>
</evidence>
<feature type="non-terminal residue" evidence="1">
    <location>
        <position position="249"/>
    </location>
</feature>
<organism evidence="1">
    <name type="scientific">marine sediment metagenome</name>
    <dbReference type="NCBI Taxonomy" id="412755"/>
    <lineage>
        <taxon>unclassified sequences</taxon>
        <taxon>metagenomes</taxon>
        <taxon>ecological metagenomes</taxon>
    </lineage>
</organism>
<name>X1GG63_9ZZZZ</name>
<proteinExistence type="predicted"/>
<protein>
    <recommendedName>
        <fullName evidence="2">Glycosyltransferase subfamily 4-like N-terminal domain-containing protein</fullName>
    </recommendedName>
</protein>
<comment type="caution">
    <text evidence="1">The sequence shown here is derived from an EMBL/GenBank/DDBJ whole genome shotgun (WGS) entry which is preliminary data.</text>
</comment>